<name>A0A210QMW0_MIZYE</name>
<sequence length="173" mass="18638">MAKVEARSESKGIPISQLPIYSNPKPKIYEEVDDAGAITTTLRRWVSPITHAMVPGLTYVRAGRQRATEIGQTGYAHTMTSVEMIKDDPYGPASIAGGAASGVLLGIRGGKIIKAVLAVSGAAVGGYVYYWEPYKASAKVFNNIKEQVEGYIYPSEKKETPEKPALTEKTTDS</sequence>
<accession>A0A210QMW0</accession>
<feature type="region of interest" description="Disordered" evidence="1">
    <location>
        <begin position="154"/>
        <end position="173"/>
    </location>
</feature>
<dbReference type="AlphaFoldDB" id="A0A210QMW0"/>
<comment type="caution">
    <text evidence="2">The sequence shown here is derived from an EMBL/GenBank/DDBJ whole genome shotgun (WGS) entry which is preliminary data.</text>
</comment>
<gene>
    <name evidence="2" type="ORF">KP79_PYT23472</name>
</gene>
<proteinExistence type="predicted"/>
<dbReference type="Proteomes" id="UP000242188">
    <property type="component" value="Unassembled WGS sequence"/>
</dbReference>
<evidence type="ECO:0000313" key="3">
    <source>
        <dbReference type="Proteomes" id="UP000242188"/>
    </source>
</evidence>
<organism evidence="2 3">
    <name type="scientific">Mizuhopecten yessoensis</name>
    <name type="common">Japanese scallop</name>
    <name type="synonym">Patinopecten yessoensis</name>
    <dbReference type="NCBI Taxonomy" id="6573"/>
    <lineage>
        <taxon>Eukaryota</taxon>
        <taxon>Metazoa</taxon>
        <taxon>Spiralia</taxon>
        <taxon>Lophotrochozoa</taxon>
        <taxon>Mollusca</taxon>
        <taxon>Bivalvia</taxon>
        <taxon>Autobranchia</taxon>
        <taxon>Pteriomorphia</taxon>
        <taxon>Pectinida</taxon>
        <taxon>Pectinoidea</taxon>
        <taxon>Pectinidae</taxon>
        <taxon>Mizuhopecten</taxon>
    </lineage>
</organism>
<evidence type="ECO:0000256" key="1">
    <source>
        <dbReference type="SAM" id="MobiDB-lite"/>
    </source>
</evidence>
<evidence type="ECO:0008006" key="4">
    <source>
        <dbReference type="Google" id="ProtNLM"/>
    </source>
</evidence>
<protein>
    <recommendedName>
        <fullName evidence="4">MICOS complex subunit</fullName>
    </recommendedName>
</protein>
<dbReference type="OrthoDB" id="5973346at2759"/>
<feature type="compositionally biased region" description="Basic and acidic residues" evidence="1">
    <location>
        <begin position="155"/>
        <end position="173"/>
    </location>
</feature>
<dbReference type="EMBL" id="NEDP02002776">
    <property type="protein sequence ID" value="OWF50074.1"/>
    <property type="molecule type" value="Genomic_DNA"/>
</dbReference>
<reference evidence="2 3" key="1">
    <citation type="journal article" date="2017" name="Nat. Ecol. Evol.">
        <title>Scallop genome provides insights into evolution of bilaterian karyotype and development.</title>
        <authorList>
            <person name="Wang S."/>
            <person name="Zhang J."/>
            <person name="Jiao W."/>
            <person name="Li J."/>
            <person name="Xun X."/>
            <person name="Sun Y."/>
            <person name="Guo X."/>
            <person name="Huan P."/>
            <person name="Dong B."/>
            <person name="Zhang L."/>
            <person name="Hu X."/>
            <person name="Sun X."/>
            <person name="Wang J."/>
            <person name="Zhao C."/>
            <person name="Wang Y."/>
            <person name="Wang D."/>
            <person name="Huang X."/>
            <person name="Wang R."/>
            <person name="Lv J."/>
            <person name="Li Y."/>
            <person name="Zhang Z."/>
            <person name="Liu B."/>
            <person name="Lu W."/>
            <person name="Hui Y."/>
            <person name="Liang J."/>
            <person name="Zhou Z."/>
            <person name="Hou R."/>
            <person name="Li X."/>
            <person name="Liu Y."/>
            <person name="Li H."/>
            <person name="Ning X."/>
            <person name="Lin Y."/>
            <person name="Zhao L."/>
            <person name="Xing Q."/>
            <person name="Dou J."/>
            <person name="Li Y."/>
            <person name="Mao J."/>
            <person name="Guo H."/>
            <person name="Dou H."/>
            <person name="Li T."/>
            <person name="Mu C."/>
            <person name="Jiang W."/>
            <person name="Fu Q."/>
            <person name="Fu X."/>
            <person name="Miao Y."/>
            <person name="Liu J."/>
            <person name="Yu Q."/>
            <person name="Li R."/>
            <person name="Liao H."/>
            <person name="Li X."/>
            <person name="Kong Y."/>
            <person name="Jiang Z."/>
            <person name="Chourrout D."/>
            <person name="Li R."/>
            <person name="Bao Z."/>
        </authorList>
    </citation>
    <scope>NUCLEOTIDE SEQUENCE [LARGE SCALE GENOMIC DNA]</scope>
    <source>
        <strain evidence="2 3">PY_sf001</strain>
    </source>
</reference>
<keyword evidence="3" id="KW-1185">Reference proteome</keyword>
<evidence type="ECO:0000313" key="2">
    <source>
        <dbReference type="EMBL" id="OWF50074.1"/>
    </source>
</evidence>